<comment type="caution">
    <text evidence="4">The sequence shown here is derived from an EMBL/GenBank/DDBJ whole genome shotgun (WGS) entry which is preliminary data.</text>
</comment>
<dbReference type="Pfam" id="PF13387">
    <property type="entry name" value="Lnb_N"/>
    <property type="match status" value="1"/>
</dbReference>
<dbReference type="Pfam" id="PF25225">
    <property type="entry name" value="DUF7843"/>
    <property type="match status" value="1"/>
</dbReference>
<dbReference type="InterPro" id="IPR025178">
    <property type="entry name" value="Lnb_N"/>
</dbReference>
<evidence type="ECO:0000259" key="1">
    <source>
        <dbReference type="Pfam" id="PF13387"/>
    </source>
</evidence>
<reference evidence="4 5" key="1">
    <citation type="submission" date="2019-07" db="EMBL/GenBank/DDBJ databases">
        <title>Genomic Encyclopedia of Type Strains, Phase I: the one thousand microbial genomes (KMG-I) project.</title>
        <authorList>
            <person name="Kyrpides N."/>
        </authorList>
    </citation>
    <scope>NUCLEOTIDE SEQUENCE [LARGE SCALE GENOMIC DNA]</scope>
    <source>
        <strain evidence="4 5">DSM 375</strain>
    </source>
</reference>
<dbReference type="Pfam" id="PF25222">
    <property type="entry name" value="DUF7840"/>
    <property type="match status" value="1"/>
</dbReference>
<gene>
    <name evidence="4" type="ORF">LX59_02499</name>
</gene>
<accession>A0A562I0E5</accession>
<dbReference type="InterPro" id="IPR057165">
    <property type="entry name" value="DUF7843"/>
</dbReference>
<dbReference type="Proteomes" id="UP000319627">
    <property type="component" value="Unassembled WGS sequence"/>
</dbReference>
<evidence type="ECO:0000259" key="3">
    <source>
        <dbReference type="Pfam" id="PF25225"/>
    </source>
</evidence>
<evidence type="ECO:0000259" key="2">
    <source>
        <dbReference type="Pfam" id="PF25222"/>
    </source>
</evidence>
<dbReference type="EMBL" id="VLKG01000010">
    <property type="protein sequence ID" value="TWH64296.1"/>
    <property type="molecule type" value="Genomic_DNA"/>
</dbReference>
<proteinExistence type="predicted"/>
<evidence type="ECO:0000313" key="4">
    <source>
        <dbReference type="EMBL" id="TWH64296.1"/>
    </source>
</evidence>
<feature type="domain" description="Lnb N-terminal periplasmic" evidence="1">
    <location>
        <begin position="136"/>
        <end position="309"/>
    </location>
</feature>
<sequence length="635" mass="72755">MRLKSAPYGFRGLLSGLMVRGLLWFALIGCGAVQAAVPALDSAKRSQLSQHEFWLLLNRYERDAWGRWRSHVVDESFFLSKEGLQDPQAELVATLKALYAPVRLADQHAQCVYPARARWLREQLQLTDLPKVDCPAFQQWFAEINPHHVVLVFPAAYLNSPSSIFGHTLLRVDPPEAADRGTSLLSYALNFGAAIDDADNSMLYAWKGVMGGYPGQFAILPYHEKIAEYNRLENRDLWEYSLDITPDEAVRMLEHVWELQRFDFDYYFFDENCSYRVLELLEVARPGLRLTQDFHLTAIPTDTVKAVQEAGLVTQVRYRASRERELLVREAELTEQERTWAKQLAEGERTLEDTEFQRQPTARRALIQDAAYRLLRYRATGKDRDTQTARRSYALLRGIQDNPPNPLEVTQPEVPELGHQSRSVTGTLGQRESRTFAEYGLRMAYHDLNDRLTGFPLGAQIEIAKLAVRQYEGGHWQFQNLELAGIRSMTPRTDLLKPWSWQVRGGLERVLDQHEQEVLVSHVSGGGGVTQAWTDQLRTFGLVTARLEHNRNFGAFLAPALGFNTGLLWHNTLGGFVLEGSGDYFHNGTVRRQFQATQQWDWDKNLGIRFSLRRDFTQGFEPVTEAGLALRWYFY</sequence>
<feature type="domain" description="DUF7840" evidence="2">
    <location>
        <begin position="414"/>
        <end position="633"/>
    </location>
</feature>
<keyword evidence="5" id="KW-1185">Reference proteome</keyword>
<evidence type="ECO:0000313" key="5">
    <source>
        <dbReference type="Proteomes" id="UP000319627"/>
    </source>
</evidence>
<name>A0A562I0E5_9GAMM</name>
<organism evidence="4 5">
    <name type="scientific">Azomonas agilis</name>
    <dbReference type="NCBI Taxonomy" id="116849"/>
    <lineage>
        <taxon>Bacteria</taxon>
        <taxon>Pseudomonadati</taxon>
        <taxon>Pseudomonadota</taxon>
        <taxon>Gammaproteobacteria</taxon>
        <taxon>Pseudomonadales</taxon>
        <taxon>Pseudomonadaceae</taxon>
        <taxon>Azomonas</taxon>
    </lineage>
</organism>
<dbReference type="InterPro" id="IPR057162">
    <property type="entry name" value="DUF7840"/>
</dbReference>
<protein>
    <submittedName>
        <fullName evidence="4">Uncharacterized protein DUF4105</fullName>
    </submittedName>
</protein>
<dbReference type="AlphaFoldDB" id="A0A562I0E5"/>
<feature type="domain" description="DUF7843" evidence="3">
    <location>
        <begin position="47"/>
        <end position="123"/>
    </location>
</feature>